<evidence type="ECO:0000256" key="5">
    <source>
        <dbReference type="ARBA" id="ARBA00022801"/>
    </source>
</evidence>
<reference evidence="9 10" key="1">
    <citation type="submission" date="2019-02" db="EMBL/GenBank/DDBJ databases">
        <title>Deep-cultivation of Planctomycetes and their phenomic and genomic characterization uncovers novel biology.</title>
        <authorList>
            <person name="Wiegand S."/>
            <person name="Jogler M."/>
            <person name="Boedeker C."/>
            <person name="Pinto D."/>
            <person name="Vollmers J."/>
            <person name="Rivas-Marin E."/>
            <person name="Kohn T."/>
            <person name="Peeters S.H."/>
            <person name="Heuer A."/>
            <person name="Rast P."/>
            <person name="Oberbeckmann S."/>
            <person name="Bunk B."/>
            <person name="Jeske O."/>
            <person name="Meyerdierks A."/>
            <person name="Storesund J.E."/>
            <person name="Kallscheuer N."/>
            <person name="Luecker S."/>
            <person name="Lage O.M."/>
            <person name="Pohl T."/>
            <person name="Merkel B.J."/>
            <person name="Hornburger P."/>
            <person name="Mueller R.-W."/>
            <person name="Bruemmer F."/>
            <person name="Labrenz M."/>
            <person name="Spormann A.M."/>
            <person name="Op Den Camp H."/>
            <person name="Overmann J."/>
            <person name="Amann R."/>
            <person name="Jetten M.S.M."/>
            <person name="Mascher T."/>
            <person name="Medema M.H."/>
            <person name="Devos D.P."/>
            <person name="Kaster A.-K."/>
            <person name="Ovreas L."/>
            <person name="Rohde M."/>
            <person name="Galperin M.Y."/>
            <person name="Jogler C."/>
        </authorList>
    </citation>
    <scope>NUCLEOTIDE SEQUENCE [LARGE SCALE GENOMIC DNA]</scope>
    <source>
        <strain evidence="9 10">Pla111</strain>
    </source>
</reference>
<evidence type="ECO:0000256" key="3">
    <source>
        <dbReference type="ARBA" id="ARBA00022670"/>
    </source>
</evidence>
<dbReference type="EMBL" id="SJPH01000002">
    <property type="protein sequence ID" value="TWT47264.1"/>
    <property type="molecule type" value="Genomic_DNA"/>
</dbReference>
<feature type="transmembrane region" description="Helical" evidence="8">
    <location>
        <begin position="190"/>
        <end position="222"/>
    </location>
</feature>
<evidence type="ECO:0000256" key="6">
    <source>
        <dbReference type="ARBA" id="ARBA00022989"/>
    </source>
</evidence>
<dbReference type="InterPro" id="IPR013426">
    <property type="entry name" value="EpsH-like"/>
</dbReference>
<keyword evidence="6 8" id="KW-1133">Transmembrane helix</keyword>
<dbReference type="AlphaFoldDB" id="A0A5C5W9G9"/>
<dbReference type="Proteomes" id="UP000318995">
    <property type="component" value="Unassembled WGS sequence"/>
</dbReference>
<feature type="transmembrane region" description="Helical" evidence="8">
    <location>
        <begin position="30"/>
        <end position="50"/>
    </location>
</feature>
<proteinExistence type="predicted"/>
<evidence type="ECO:0000313" key="10">
    <source>
        <dbReference type="Proteomes" id="UP000318995"/>
    </source>
</evidence>
<feature type="transmembrane region" description="Helical" evidence="8">
    <location>
        <begin position="131"/>
        <end position="152"/>
    </location>
</feature>
<evidence type="ECO:0000256" key="1">
    <source>
        <dbReference type="ARBA" id="ARBA00004651"/>
    </source>
</evidence>
<feature type="transmembrane region" description="Helical" evidence="8">
    <location>
        <begin position="158"/>
        <end position="178"/>
    </location>
</feature>
<dbReference type="NCBIfam" id="TIGR04178">
    <property type="entry name" value="exo_archaeo"/>
    <property type="match status" value="1"/>
</dbReference>
<dbReference type="GO" id="GO:0006508">
    <property type="term" value="P:proteolysis"/>
    <property type="evidence" value="ECO:0007669"/>
    <property type="project" value="UniProtKB-KW"/>
</dbReference>
<keyword evidence="2" id="KW-1003">Cell membrane</keyword>
<keyword evidence="5" id="KW-0378">Hydrolase</keyword>
<dbReference type="GO" id="GO:0008233">
    <property type="term" value="F:peptidase activity"/>
    <property type="evidence" value="ECO:0007669"/>
    <property type="project" value="UniProtKB-KW"/>
</dbReference>
<gene>
    <name evidence="9" type="ORF">Pla111_08770</name>
</gene>
<evidence type="ECO:0000256" key="2">
    <source>
        <dbReference type="ARBA" id="ARBA00022475"/>
    </source>
</evidence>
<feature type="transmembrane region" description="Helical" evidence="8">
    <location>
        <begin position="106"/>
        <end position="124"/>
    </location>
</feature>
<feature type="transmembrane region" description="Helical" evidence="8">
    <location>
        <begin position="339"/>
        <end position="357"/>
    </location>
</feature>
<dbReference type="InterPro" id="IPR019127">
    <property type="entry name" value="Exosortase"/>
</dbReference>
<comment type="caution">
    <text evidence="9">The sequence shown here is derived from an EMBL/GenBank/DDBJ whole genome shotgun (WGS) entry which is preliminary data.</text>
</comment>
<evidence type="ECO:0000256" key="7">
    <source>
        <dbReference type="ARBA" id="ARBA00023136"/>
    </source>
</evidence>
<name>A0A5C5W9G9_9BACT</name>
<evidence type="ECO:0000256" key="8">
    <source>
        <dbReference type="SAM" id="Phobius"/>
    </source>
</evidence>
<feature type="transmembrane region" description="Helical" evidence="8">
    <location>
        <begin position="62"/>
        <end position="78"/>
    </location>
</feature>
<protein>
    <submittedName>
        <fullName evidence="9">Transmembrane exosortase</fullName>
    </submittedName>
</protein>
<sequence>MAVDFLTPGAMQAPAEEAPTFSWADATQKASYFALVGLSALLVYSYWNMFELTAQVWEKPQYSHGYIIPLIALYLMWFRRPNPVAQEPPRGGQEETFLNLMPASQFRQAIVGGGLVATGIGWWLENHLLEGLGWAILCVGGLAYVLIGQPFFKVSTAARYTGAGILLAGYALRILVAAEYEIEPLNRMSFVVALFGVFLLVGGWRLIAWAGPAVGFLLFMYPLPTMLERPLLGWLQRVAAALSEVVLVILGQPVVRNGSVIIVDGMEMEVAEACSGMRMMTIFLGLAVAMVFLIKRPWWDRFTVLLSAIPIALFVNILRIVVTALLFRVFDSELAHKMVHDFAGFGMMIPALGLLYLEQTVLAKLTVPEEGIEARAIGMGPAPIR</sequence>
<evidence type="ECO:0000313" key="9">
    <source>
        <dbReference type="EMBL" id="TWT47264.1"/>
    </source>
</evidence>
<keyword evidence="7 8" id="KW-0472">Membrane</keyword>
<comment type="subcellular location">
    <subcellularLocation>
        <location evidence="1">Cell membrane</location>
        <topology evidence="1">Multi-pass membrane protein</topology>
    </subcellularLocation>
</comment>
<keyword evidence="4 8" id="KW-0812">Transmembrane</keyword>
<feature type="transmembrane region" description="Helical" evidence="8">
    <location>
        <begin position="276"/>
        <end position="294"/>
    </location>
</feature>
<keyword evidence="10" id="KW-1185">Reference proteome</keyword>
<accession>A0A5C5W9G9</accession>
<dbReference type="RefSeq" id="WP_146571753.1">
    <property type="nucleotide sequence ID" value="NZ_SJPH01000002.1"/>
</dbReference>
<dbReference type="GO" id="GO:0005886">
    <property type="term" value="C:plasma membrane"/>
    <property type="evidence" value="ECO:0007669"/>
    <property type="project" value="UniProtKB-SubCell"/>
</dbReference>
<keyword evidence="3" id="KW-0645">Protease</keyword>
<dbReference type="InterPro" id="IPR026392">
    <property type="entry name" value="Exo/Archaeosortase_dom"/>
</dbReference>
<evidence type="ECO:0000256" key="4">
    <source>
        <dbReference type="ARBA" id="ARBA00022692"/>
    </source>
</evidence>
<dbReference type="NCBIfam" id="TIGR02602">
    <property type="entry name" value="8TM_EpsH"/>
    <property type="match status" value="1"/>
</dbReference>
<feature type="transmembrane region" description="Helical" evidence="8">
    <location>
        <begin position="306"/>
        <end position="327"/>
    </location>
</feature>
<organism evidence="9 10">
    <name type="scientific">Botrimarina hoheduenensis</name>
    <dbReference type="NCBI Taxonomy" id="2528000"/>
    <lineage>
        <taxon>Bacteria</taxon>
        <taxon>Pseudomonadati</taxon>
        <taxon>Planctomycetota</taxon>
        <taxon>Planctomycetia</taxon>
        <taxon>Pirellulales</taxon>
        <taxon>Lacipirellulaceae</taxon>
        <taxon>Botrimarina</taxon>
    </lineage>
</organism>
<dbReference type="OrthoDB" id="9797363at2"/>
<dbReference type="Pfam" id="PF09721">
    <property type="entry name" value="Exosortase_EpsH"/>
    <property type="match status" value="2"/>
</dbReference>